<name>A0A9P5PST0_9AGAR</name>
<dbReference type="Proteomes" id="UP000772434">
    <property type="component" value="Unassembled WGS sequence"/>
</dbReference>
<evidence type="ECO:0000313" key="3">
    <source>
        <dbReference type="Proteomes" id="UP000772434"/>
    </source>
</evidence>
<dbReference type="EMBL" id="JADNRY010000058">
    <property type="protein sequence ID" value="KAF9068728.1"/>
    <property type="molecule type" value="Genomic_DNA"/>
</dbReference>
<evidence type="ECO:0000313" key="2">
    <source>
        <dbReference type="EMBL" id="KAF9068728.1"/>
    </source>
</evidence>
<reference evidence="2" key="1">
    <citation type="submission" date="2020-11" db="EMBL/GenBank/DDBJ databases">
        <authorList>
            <consortium name="DOE Joint Genome Institute"/>
            <person name="Ahrendt S."/>
            <person name="Riley R."/>
            <person name="Andreopoulos W."/>
            <person name="Labutti K."/>
            <person name="Pangilinan J."/>
            <person name="Ruiz-Duenas F.J."/>
            <person name="Barrasa J.M."/>
            <person name="Sanchez-Garcia M."/>
            <person name="Camarero S."/>
            <person name="Miyauchi S."/>
            <person name="Serrano A."/>
            <person name="Linde D."/>
            <person name="Babiker R."/>
            <person name="Drula E."/>
            <person name="Ayuso-Fernandez I."/>
            <person name="Pacheco R."/>
            <person name="Padilla G."/>
            <person name="Ferreira P."/>
            <person name="Barriuso J."/>
            <person name="Kellner H."/>
            <person name="Castanera R."/>
            <person name="Alfaro M."/>
            <person name="Ramirez L."/>
            <person name="Pisabarro A.G."/>
            <person name="Kuo A."/>
            <person name="Tritt A."/>
            <person name="Lipzen A."/>
            <person name="He G."/>
            <person name="Yan M."/>
            <person name="Ng V."/>
            <person name="Cullen D."/>
            <person name="Martin F."/>
            <person name="Rosso M.-N."/>
            <person name="Henrissat B."/>
            <person name="Hibbett D."/>
            <person name="Martinez A.T."/>
            <person name="Grigoriev I.V."/>
        </authorList>
    </citation>
    <scope>NUCLEOTIDE SEQUENCE</scope>
    <source>
        <strain evidence="2">AH 40177</strain>
    </source>
</reference>
<sequence>MFSKALLAASALVGYTLAQSCPEASRFGGVTYSPNPIVLGQEVTFTGNFACAIELGYAPVFTDYFLEVPESNNTGFQPPVYIARRGPPPSGGIDTFTYTFDPEYSPFTTNPDAQYVIVVQTTHAEGSTLVTGSTSSGASIVQASD</sequence>
<feature type="signal peptide" evidence="1">
    <location>
        <begin position="1"/>
        <end position="18"/>
    </location>
</feature>
<protein>
    <submittedName>
        <fullName evidence="2">Uncharacterized protein</fullName>
    </submittedName>
</protein>
<gene>
    <name evidence="2" type="ORF">BDP27DRAFT_1421711</name>
</gene>
<keyword evidence="1" id="KW-0732">Signal</keyword>
<dbReference type="PROSITE" id="PS51257">
    <property type="entry name" value="PROKAR_LIPOPROTEIN"/>
    <property type="match status" value="1"/>
</dbReference>
<evidence type="ECO:0000256" key="1">
    <source>
        <dbReference type="SAM" id="SignalP"/>
    </source>
</evidence>
<organism evidence="2 3">
    <name type="scientific">Rhodocollybia butyracea</name>
    <dbReference type="NCBI Taxonomy" id="206335"/>
    <lineage>
        <taxon>Eukaryota</taxon>
        <taxon>Fungi</taxon>
        <taxon>Dikarya</taxon>
        <taxon>Basidiomycota</taxon>
        <taxon>Agaricomycotina</taxon>
        <taxon>Agaricomycetes</taxon>
        <taxon>Agaricomycetidae</taxon>
        <taxon>Agaricales</taxon>
        <taxon>Marasmiineae</taxon>
        <taxon>Omphalotaceae</taxon>
        <taxon>Rhodocollybia</taxon>
    </lineage>
</organism>
<keyword evidence="3" id="KW-1185">Reference proteome</keyword>
<dbReference type="OrthoDB" id="3043660at2759"/>
<feature type="chain" id="PRO_5040397031" evidence="1">
    <location>
        <begin position="19"/>
        <end position="145"/>
    </location>
</feature>
<accession>A0A9P5PST0</accession>
<dbReference type="AlphaFoldDB" id="A0A9P5PST0"/>
<proteinExistence type="predicted"/>
<comment type="caution">
    <text evidence="2">The sequence shown here is derived from an EMBL/GenBank/DDBJ whole genome shotgun (WGS) entry which is preliminary data.</text>
</comment>